<evidence type="ECO:0000313" key="11">
    <source>
        <dbReference type="EMBL" id="OGY23230.1"/>
    </source>
</evidence>
<dbReference type="Gene3D" id="3.30.70.940">
    <property type="entry name" value="NusG, N-terminal domain"/>
    <property type="match status" value="1"/>
</dbReference>
<dbReference type="SUPFAM" id="SSF50104">
    <property type="entry name" value="Translation proteins SH3-like domain"/>
    <property type="match status" value="1"/>
</dbReference>
<dbReference type="EMBL" id="MHCP01000028">
    <property type="protein sequence ID" value="OGY23230.1"/>
    <property type="molecule type" value="Genomic_DNA"/>
</dbReference>
<dbReference type="InterPro" id="IPR014722">
    <property type="entry name" value="Rib_uL2_dom2"/>
</dbReference>
<dbReference type="PROSITE" id="PS01014">
    <property type="entry name" value="NUSG"/>
    <property type="match status" value="1"/>
</dbReference>
<dbReference type="CDD" id="cd06091">
    <property type="entry name" value="KOW_NusG"/>
    <property type="match status" value="1"/>
</dbReference>
<dbReference type="InterPro" id="IPR005824">
    <property type="entry name" value="KOW"/>
</dbReference>
<dbReference type="PRINTS" id="PR00338">
    <property type="entry name" value="NUSGTNSCPFCT"/>
</dbReference>
<accession>A0A1G1W6M2</accession>
<name>A0A1G1W6M2_9BACT</name>
<dbReference type="PANTHER" id="PTHR30265:SF2">
    <property type="entry name" value="TRANSCRIPTION TERMINATION_ANTITERMINATION PROTEIN NUSG"/>
    <property type="match status" value="1"/>
</dbReference>
<dbReference type="HAMAP" id="MF_00948">
    <property type="entry name" value="NusG"/>
    <property type="match status" value="1"/>
</dbReference>
<proteinExistence type="inferred from homology"/>
<evidence type="ECO:0000256" key="4">
    <source>
        <dbReference type="ARBA" id="ARBA00023163"/>
    </source>
</evidence>
<dbReference type="STRING" id="1802593.A2172_02545"/>
<dbReference type="InterPro" id="IPR015869">
    <property type="entry name" value="Transcrpt_antiterm_NusG_bac_CS"/>
</dbReference>
<evidence type="ECO:0000256" key="1">
    <source>
        <dbReference type="ARBA" id="ARBA00022472"/>
    </source>
</evidence>
<dbReference type="InterPro" id="IPR001062">
    <property type="entry name" value="Transcrpt_antiterm_NusG"/>
</dbReference>
<sequence length="200" mass="22601">MAKAKKEKKEQELKNEEAKKETKKAPAGAAWYVVHTYSGHENKVAATLKQKIEANKLQDRIFDVIVPTQEKIEIREGKKQTIRERIFPGYVLVQMRLDDGTWYTVRSTAGVTGFIGVGNKPTPLDENEVETIQRFSKMEAPTYKASFSVNEAVKIIDGPFADFIGKIDEINEEKGKLKVLVSIFGRETPVELDFLQVAKL</sequence>
<evidence type="ECO:0000256" key="6">
    <source>
        <dbReference type="NCBIfam" id="TIGR00922"/>
    </source>
</evidence>
<dbReference type="InterPro" id="IPR006645">
    <property type="entry name" value="NGN-like_dom"/>
</dbReference>
<dbReference type="AlphaFoldDB" id="A0A1G1W6M2"/>
<feature type="region of interest" description="Disordered" evidence="8">
    <location>
        <begin position="1"/>
        <end position="26"/>
    </location>
</feature>
<keyword evidence="4 5" id="KW-0804">Transcription</keyword>
<dbReference type="GO" id="GO:0005829">
    <property type="term" value="C:cytosol"/>
    <property type="evidence" value="ECO:0007669"/>
    <property type="project" value="UniProtKB-ARBA"/>
</dbReference>
<keyword evidence="2 5" id="KW-0889">Transcription antitermination</keyword>
<dbReference type="InterPro" id="IPR036735">
    <property type="entry name" value="NGN_dom_sf"/>
</dbReference>
<feature type="compositionally biased region" description="Basic and acidic residues" evidence="8">
    <location>
        <begin position="7"/>
        <end position="24"/>
    </location>
</feature>
<dbReference type="GO" id="GO:0031564">
    <property type="term" value="P:transcription antitermination"/>
    <property type="evidence" value="ECO:0007669"/>
    <property type="project" value="UniProtKB-UniRule"/>
</dbReference>
<dbReference type="InterPro" id="IPR047050">
    <property type="entry name" value="NGN"/>
</dbReference>
<evidence type="ECO:0000313" key="12">
    <source>
        <dbReference type="Proteomes" id="UP000176631"/>
    </source>
</evidence>
<gene>
    <name evidence="5" type="primary">nusG</name>
    <name evidence="11" type="ORF">A2172_02545</name>
</gene>
<evidence type="ECO:0000259" key="10">
    <source>
        <dbReference type="SMART" id="SM00739"/>
    </source>
</evidence>
<dbReference type="InterPro" id="IPR008991">
    <property type="entry name" value="Translation_prot_SH3-like_sf"/>
</dbReference>
<feature type="domain" description="NusG-like N-terminal" evidence="9">
    <location>
        <begin position="28"/>
        <end position="136"/>
    </location>
</feature>
<keyword evidence="1 5" id="KW-0806">Transcription termination</keyword>
<dbReference type="NCBIfam" id="TIGR00922">
    <property type="entry name" value="nusG"/>
    <property type="match status" value="1"/>
</dbReference>
<dbReference type="PANTHER" id="PTHR30265">
    <property type="entry name" value="RHO-INTERACTING TRANSCRIPTION TERMINATION FACTOR NUSG"/>
    <property type="match status" value="1"/>
</dbReference>
<feature type="domain" description="KOW" evidence="10">
    <location>
        <begin position="146"/>
        <end position="173"/>
    </location>
</feature>
<comment type="similarity">
    <text evidence="5 7">Belongs to the NusG family.</text>
</comment>
<dbReference type="CDD" id="cd09891">
    <property type="entry name" value="NGN_Bact_1"/>
    <property type="match status" value="1"/>
</dbReference>
<dbReference type="Pfam" id="PF00467">
    <property type="entry name" value="KOW"/>
    <property type="match status" value="1"/>
</dbReference>
<dbReference type="InterPro" id="IPR043425">
    <property type="entry name" value="NusG-like"/>
</dbReference>
<evidence type="ECO:0000256" key="3">
    <source>
        <dbReference type="ARBA" id="ARBA00023015"/>
    </source>
</evidence>
<dbReference type="Gene3D" id="2.30.30.30">
    <property type="match status" value="1"/>
</dbReference>
<evidence type="ECO:0000256" key="7">
    <source>
        <dbReference type="RuleBase" id="RU000538"/>
    </source>
</evidence>
<evidence type="ECO:0000256" key="8">
    <source>
        <dbReference type="SAM" id="MobiDB-lite"/>
    </source>
</evidence>
<dbReference type="FunFam" id="2.30.30.30:FF:000002">
    <property type="entry name" value="Transcription termination/antitermination factor NusG"/>
    <property type="match status" value="1"/>
</dbReference>
<dbReference type="GO" id="GO:0006354">
    <property type="term" value="P:DNA-templated transcription elongation"/>
    <property type="evidence" value="ECO:0007669"/>
    <property type="project" value="UniProtKB-UniRule"/>
</dbReference>
<dbReference type="GO" id="GO:0032784">
    <property type="term" value="P:regulation of DNA-templated transcription elongation"/>
    <property type="evidence" value="ECO:0007669"/>
    <property type="project" value="InterPro"/>
</dbReference>
<evidence type="ECO:0000256" key="2">
    <source>
        <dbReference type="ARBA" id="ARBA00022814"/>
    </source>
</evidence>
<comment type="function">
    <text evidence="5 7">Participates in transcription elongation, termination and antitermination.</text>
</comment>
<dbReference type="Pfam" id="PF02357">
    <property type="entry name" value="NusG"/>
    <property type="match status" value="1"/>
</dbReference>
<evidence type="ECO:0000256" key="5">
    <source>
        <dbReference type="HAMAP-Rule" id="MF_00948"/>
    </source>
</evidence>
<comment type="caution">
    <text evidence="11">The sequence shown here is derived from an EMBL/GenBank/DDBJ whole genome shotgun (WGS) entry which is preliminary data.</text>
</comment>
<evidence type="ECO:0000259" key="9">
    <source>
        <dbReference type="SMART" id="SM00738"/>
    </source>
</evidence>
<keyword evidence="3 5" id="KW-0805">Transcription regulation</keyword>
<protein>
    <recommendedName>
        <fullName evidence="5 6">Transcription termination/antitermination protein NusG</fullName>
    </recommendedName>
</protein>
<organism evidence="11 12">
    <name type="scientific">Candidatus Woykebacteria bacterium RBG_13_40_15</name>
    <dbReference type="NCBI Taxonomy" id="1802593"/>
    <lineage>
        <taxon>Bacteria</taxon>
        <taxon>Candidatus Woykeibacteriota</taxon>
    </lineage>
</organism>
<dbReference type="GO" id="GO:0006353">
    <property type="term" value="P:DNA-templated transcription termination"/>
    <property type="evidence" value="ECO:0007669"/>
    <property type="project" value="UniProtKB-UniRule"/>
</dbReference>
<dbReference type="SMART" id="SM00739">
    <property type="entry name" value="KOW"/>
    <property type="match status" value="1"/>
</dbReference>
<reference evidence="11 12" key="1">
    <citation type="journal article" date="2016" name="Nat. Commun.">
        <title>Thousands of microbial genomes shed light on interconnected biogeochemical processes in an aquifer system.</title>
        <authorList>
            <person name="Anantharaman K."/>
            <person name="Brown C.T."/>
            <person name="Hug L.A."/>
            <person name="Sharon I."/>
            <person name="Castelle C.J."/>
            <person name="Probst A.J."/>
            <person name="Thomas B.C."/>
            <person name="Singh A."/>
            <person name="Wilkins M.J."/>
            <person name="Karaoz U."/>
            <person name="Brodie E.L."/>
            <person name="Williams K.H."/>
            <person name="Hubbard S.S."/>
            <person name="Banfield J.F."/>
        </authorList>
    </citation>
    <scope>NUCLEOTIDE SEQUENCE [LARGE SCALE GENOMIC DNA]</scope>
</reference>
<dbReference type="SMART" id="SM00738">
    <property type="entry name" value="NGN"/>
    <property type="match status" value="1"/>
</dbReference>
<dbReference type="SUPFAM" id="SSF82679">
    <property type="entry name" value="N-utilization substance G protein NusG, N-terminal domain"/>
    <property type="match status" value="1"/>
</dbReference>
<dbReference type="Proteomes" id="UP000176631">
    <property type="component" value="Unassembled WGS sequence"/>
</dbReference>